<evidence type="ECO:0000256" key="7">
    <source>
        <dbReference type="ARBA" id="ARBA00023180"/>
    </source>
</evidence>
<dbReference type="GO" id="GO:0098552">
    <property type="term" value="C:side of membrane"/>
    <property type="evidence" value="ECO:0007669"/>
    <property type="project" value="UniProtKB-KW"/>
</dbReference>
<keyword evidence="8" id="KW-0449">Lipoprotein</keyword>
<gene>
    <name evidence="10" type="ORF">OBRU01_23577</name>
</gene>
<dbReference type="EMBL" id="JTDY01007995">
    <property type="protein sequence ID" value="KOB64811.1"/>
    <property type="molecule type" value="Genomic_DNA"/>
</dbReference>
<dbReference type="PANTHER" id="PTHR33562">
    <property type="entry name" value="ATILLA, ISOFORM B-RELATED-RELATED"/>
    <property type="match status" value="1"/>
</dbReference>
<comment type="subcellular location">
    <subcellularLocation>
        <location evidence="1">Membrane</location>
        <topology evidence="1">Lipid-anchor</topology>
        <topology evidence="1">GPI-anchor</topology>
    </subcellularLocation>
</comment>
<dbReference type="Proteomes" id="UP000037510">
    <property type="component" value="Unassembled WGS sequence"/>
</dbReference>
<evidence type="ECO:0000256" key="9">
    <source>
        <dbReference type="SAM" id="Phobius"/>
    </source>
</evidence>
<comment type="caution">
    <text evidence="10">The sequence shown here is derived from an EMBL/GenBank/DDBJ whole genome shotgun (WGS) entry which is preliminary data.</text>
</comment>
<evidence type="ECO:0000256" key="8">
    <source>
        <dbReference type="ARBA" id="ARBA00023288"/>
    </source>
</evidence>
<feature type="non-terminal residue" evidence="10">
    <location>
        <position position="1"/>
    </location>
</feature>
<evidence type="ECO:0000256" key="4">
    <source>
        <dbReference type="ARBA" id="ARBA00022729"/>
    </source>
</evidence>
<proteinExistence type="predicted"/>
<dbReference type="GO" id="GO:0030431">
    <property type="term" value="P:sleep"/>
    <property type="evidence" value="ECO:0007669"/>
    <property type="project" value="InterPro"/>
</dbReference>
<evidence type="ECO:0000256" key="6">
    <source>
        <dbReference type="ARBA" id="ARBA00023136"/>
    </source>
</evidence>
<evidence type="ECO:0000313" key="10">
    <source>
        <dbReference type="EMBL" id="KOB64811.1"/>
    </source>
</evidence>
<dbReference type="CDD" id="cd00117">
    <property type="entry name" value="TFP"/>
    <property type="match status" value="1"/>
</dbReference>
<keyword evidence="3 9" id="KW-0812">Transmembrane</keyword>
<evidence type="ECO:0000256" key="1">
    <source>
        <dbReference type="ARBA" id="ARBA00004589"/>
    </source>
</evidence>
<dbReference type="InterPro" id="IPR031424">
    <property type="entry name" value="QVR-like"/>
</dbReference>
<keyword evidence="5 9" id="KW-1133">Transmembrane helix</keyword>
<keyword evidence="2" id="KW-0336">GPI-anchor</keyword>
<dbReference type="GO" id="GO:0032222">
    <property type="term" value="P:regulation of synaptic transmission, cholinergic"/>
    <property type="evidence" value="ECO:0007669"/>
    <property type="project" value="InterPro"/>
</dbReference>
<sequence>SSIQCYYCNSANNSACLDVNLYDDELRSRVIPVVNCETAITGPVAMPFFCLFHSSHEPEVRVTRGCGWVQDQNNKPCYRHDNSDLHETVCQCFSDHCNAADSTVPTTGVALFLVLAAVLYFYR</sequence>
<dbReference type="PANTHER" id="PTHR33562:SF23">
    <property type="entry name" value="PROTEIN QUIVER"/>
    <property type="match status" value="1"/>
</dbReference>
<keyword evidence="6 9" id="KW-0472">Membrane</keyword>
<dbReference type="InterPro" id="IPR050975">
    <property type="entry name" value="Sleep_regulator"/>
</dbReference>
<keyword evidence="7" id="KW-0325">Glycoprotein</keyword>
<evidence type="ECO:0000313" key="11">
    <source>
        <dbReference type="Proteomes" id="UP000037510"/>
    </source>
</evidence>
<accession>A0A0L7KP16</accession>
<dbReference type="AlphaFoldDB" id="A0A0L7KP16"/>
<feature type="transmembrane region" description="Helical" evidence="9">
    <location>
        <begin position="104"/>
        <end position="122"/>
    </location>
</feature>
<feature type="non-terminal residue" evidence="10">
    <location>
        <position position="123"/>
    </location>
</feature>
<keyword evidence="11" id="KW-1185">Reference proteome</keyword>
<organism evidence="10 11">
    <name type="scientific">Operophtera brumata</name>
    <name type="common">Winter moth</name>
    <name type="synonym">Phalaena brumata</name>
    <dbReference type="NCBI Taxonomy" id="104452"/>
    <lineage>
        <taxon>Eukaryota</taxon>
        <taxon>Metazoa</taxon>
        <taxon>Ecdysozoa</taxon>
        <taxon>Arthropoda</taxon>
        <taxon>Hexapoda</taxon>
        <taxon>Insecta</taxon>
        <taxon>Pterygota</taxon>
        <taxon>Neoptera</taxon>
        <taxon>Endopterygota</taxon>
        <taxon>Lepidoptera</taxon>
        <taxon>Glossata</taxon>
        <taxon>Ditrysia</taxon>
        <taxon>Geometroidea</taxon>
        <taxon>Geometridae</taxon>
        <taxon>Larentiinae</taxon>
        <taxon>Operophtera</taxon>
    </lineage>
</organism>
<evidence type="ECO:0000256" key="2">
    <source>
        <dbReference type="ARBA" id="ARBA00022622"/>
    </source>
</evidence>
<name>A0A0L7KP16_OPEBR</name>
<evidence type="ECO:0000256" key="3">
    <source>
        <dbReference type="ARBA" id="ARBA00022692"/>
    </source>
</evidence>
<evidence type="ECO:0000256" key="5">
    <source>
        <dbReference type="ARBA" id="ARBA00022989"/>
    </source>
</evidence>
<dbReference type="Pfam" id="PF17064">
    <property type="entry name" value="QVR"/>
    <property type="match status" value="1"/>
</dbReference>
<keyword evidence="4" id="KW-0732">Signal</keyword>
<reference evidence="10 11" key="1">
    <citation type="journal article" date="2015" name="Genome Biol. Evol.">
        <title>The genome of winter moth (Operophtera brumata) provides a genomic perspective on sexual dimorphism and phenology.</title>
        <authorList>
            <person name="Derks M.F."/>
            <person name="Smit S."/>
            <person name="Salis L."/>
            <person name="Schijlen E."/>
            <person name="Bossers A."/>
            <person name="Mateman C."/>
            <person name="Pijl A.S."/>
            <person name="de Ridder D."/>
            <person name="Groenen M.A."/>
            <person name="Visser M.E."/>
            <person name="Megens H.J."/>
        </authorList>
    </citation>
    <scope>NUCLEOTIDE SEQUENCE [LARGE SCALE GENOMIC DNA]</scope>
    <source>
        <strain evidence="10">WM2013NL</strain>
        <tissue evidence="10">Head and thorax</tissue>
    </source>
</reference>
<protein>
    <submittedName>
        <fullName evidence="10">Uncharacterized protein</fullName>
    </submittedName>
</protein>